<dbReference type="AlphaFoldDB" id="A0A134CES2"/>
<reference evidence="2" key="2">
    <citation type="submission" date="2016-01" db="EMBL/GenBank/DDBJ databases">
        <authorList>
            <person name="Oliw E.H."/>
        </authorList>
    </citation>
    <scope>NUCLEOTIDE SEQUENCE [LARGE SCALE GENOMIC DNA]</scope>
    <source>
        <strain evidence="2">KA00182</strain>
    </source>
</reference>
<reference evidence="4" key="1">
    <citation type="submission" date="2016-01" db="EMBL/GenBank/DDBJ databases">
        <authorList>
            <person name="Mitreva M."/>
            <person name="Pepin K.H."/>
            <person name="Mihindukulasuriya K.A."/>
            <person name="Fulton R."/>
            <person name="Fronick C."/>
            <person name="O'Laughlin M."/>
            <person name="Miner T."/>
            <person name="Herter B."/>
            <person name="Rosa B.A."/>
            <person name="Cordes M."/>
            <person name="Tomlinson C."/>
            <person name="Wollam A."/>
            <person name="Palsikar V.B."/>
            <person name="Mardis E.R."/>
            <person name="Wilson R.K."/>
        </authorList>
    </citation>
    <scope>NUCLEOTIDE SEQUENCE [LARGE SCALE GENOMIC DNA]</scope>
    <source>
        <strain evidence="4">KA00182</strain>
    </source>
</reference>
<comment type="caution">
    <text evidence="2">The sequence shown here is derived from an EMBL/GenBank/DDBJ whole genome shotgun (WGS) entry which is preliminary data.</text>
</comment>
<dbReference type="PATRIC" id="fig|1588748.3.peg.1085"/>
<dbReference type="STRING" id="1588748.HMPREF3182_01125"/>
<dbReference type="RefSeq" id="WP_062485930.1">
    <property type="nucleotide sequence ID" value="NZ_KQ960952.1"/>
</dbReference>
<accession>A0A134CES2</accession>
<evidence type="ECO:0000256" key="1">
    <source>
        <dbReference type="PROSITE-ProRule" id="PRU01282"/>
    </source>
</evidence>
<reference evidence="3 5" key="3">
    <citation type="submission" date="2017-05" db="EMBL/GenBank/DDBJ databases">
        <authorList>
            <person name="Song R."/>
            <person name="Chenine A.L."/>
            <person name="Ruprecht R.M."/>
        </authorList>
    </citation>
    <scope>NUCLEOTIDE SEQUENCE [LARGE SCALE GENOMIC DNA]</scope>
    <source>
        <strain evidence="3 5">KA00229</strain>
    </source>
</reference>
<dbReference type="InterPro" id="IPR006660">
    <property type="entry name" value="Arsenate_reductase-like"/>
</dbReference>
<dbReference type="SUPFAM" id="SSF52833">
    <property type="entry name" value="Thioredoxin-like"/>
    <property type="match status" value="1"/>
</dbReference>
<protein>
    <submittedName>
        <fullName evidence="2 3">Transcriptional regulator</fullName>
    </submittedName>
</protein>
<comment type="similarity">
    <text evidence="1">Belongs to the ArsC family.</text>
</comment>
<evidence type="ECO:0000313" key="5">
    <source>
        <dbReference type="Proteomes" id="UP000242958"/>
    </source>
</evidence>
<dbReference type="Pfam" id="PF03960">
    <property type="entry name" value="ArsC"/>
    <property type="match status" value="1"/>
</dbReference>
<evidence type="ECO:0000313" key="2">
    <source>
        <dbReference type="EMBL" id="KXB90701.1"/>
    </source>
</evidence>
<evidence type="ECO:0000313" key="4">
    <source>
        <dbReference type="Proteomes" id="UP000070160"/>
    </source>
</evidence>
<dbReference type="InterPro" id="IPR006504">
    <property type="entry name" value="Tscrpt_reg_Spx/MgsR"/>
</dbReference>
<dbReference type="Proteomes" id="UP000070160">
    <property type="component" value="Unassembled WGS sequence"/>
</dbReference>
<proteinExistence type="inferred from homology"/>
<dbReference type="Gene3D" id="3.40.30.10">
    <property type="entry name" value="Glutaredoxin"/>
    <property type="match status" value="1"/>
</dbReference>
<dbReference type="NCBIfam" id="TIGR01617">
    <property type="entry name" value="arsC_related"/>
    <property type="match status" value="1"/>
</dbReference>
<dbReference type="InterPro" id="IPR036249">
    <property type="entry name" value="Thioredoxin-like_sf"/>
</dbReference>
<accession>A0A2J8BCF8</accession>
<dbReference type="EMBL" id="LSDT01000044">
    <property type="protein sequence ID" value="KXB90701.1"/>
    <property type="molecule type" value="Genomic_DNA"/>
</dbReference>
<gene>
    <name evidence="3" type="ORF">CAL30_00260</name>
    <name evidence="2" type="ORF">HMPREF3182_01125</name>
</gene>
<sequence length="122" mass="13973">MNTKKNIFICYKKCSTCKAVQNMLDAQHITYEIREIDKDTPTQEELLTWHKQAGIPLKRFFNTSGLVYRNLGLKDKLATMSIAEQLDLLASNGMLIKRPIFLKGTDVYVGADVKKYLASREE</sequence>
<keyword evidence="4" id="KW-1185">Reference proteome</keyword>
<dbReference type="PANTHER" id="PTHR30041">
    <property type="entry name" value="ARSENATE REDUCTASE"/>
    <property type="match status" value="1"/>
</dbReference>
<organism evidence="2 4">
    <name type="scientific">Megasphaera hutchinsoni</name>
    <dbReference type="NCBI Taxonomy" id="1588748"/>
    <lineage>
        <taxon>Bacteria</taxon>
        <taxon>Bacillati</taxon>
        <taxon>Bacillota</taxon>
        <taxon>Negativicutes</taxon>
        <taxon>Veillonellales</taxon>
        <taxon>Veillonellaceae</taxon>
        <taxon>Megasphaera</taxon>
    </lineage>
</organism>
<evidence type="ECO:0000313" key="3">
    <source>
        <dbReference type="EMBL" id="PNH22435.1"/>
    </source>
</evidence>
<dbReference type="EMBL" id="NFMF01000001">
    <property type="protein sequence ID" value="PNH22435.1"/>
    <property type="molecule type" value="Genomic_DNA"/>
</dbReference>
<name>A0A134CES2_9FIRM</name>
<dbReference type="Proteomes" id="UP000242958">
    <property type="component" value="Unassembled WGS sequence"/>
</dbReference>
<dbReference type="PROSITE" id="PS51353">
    <property type="entry name" value="ARSC"/>
    <property type="match status" value="1"/>
</dbReference>
<dbReference type="PANTHER" id="PTHR30041:SF8">
    <property type="entry name" value="PROTEIN YFFB"/>
    <property type="match status" value="1"/>
</dbReference>